<dbReference type="EMBL" id="JACHOC010000002">
    <property type="protein sequence ID" value="MBB4621553.1"/>
    <property type="molecule type" value="Genomic_DNA"/>
</dbReference>
<reference evidence="2 3" key="1">
    <citation type="submission" date="2020-08" db="EMBL/GenBank/DDBJ databases">
        <title>Genomic Encyclopedia of Type Strains, Phase IV (KMG-IV): sequencing the most valuable type-strain genomes for metagenomic binning, comparative biology and taxonomic classification.</title>
        <authorList>
            <person name="Goeker M."/>
        </authorList>
    </citation>
    <scope>NUCLEOTIDE SEQUENCE [LARGE SCALE GENOMIC DNA]</scope>
    <source>
        <strain evidence="2 3">DSM 102983</strain>
    </source>
</reference>
<sequence length="129" mass="14511">MKSLKSVFKFWQEIIFIVSTGSLLIGSTRGVINSQSMDIWDILLVCWVLPLFICLIGQFFWKKKSLAIILSVPLGLSSVITIFMALYGIFNSPSYITESIAMLIIGTVLVLVALKMPFKYDVNKVHMES</sequence>
<comment type="caution">
    <text evidence="2">The sequence shown here is derived from an EMBL/GenBank/DDBJ whole genome shotgun (WGS) entry which is preliminary data.</text>
</comment>
<dbReference type="Proteomes" id="UP000533637">
    <property type="component" value="Unassembled WGS sequence"/>
</dbReference>
<gene>
    <name evidence="2" type="ORF">GGQ57_001447</name>
</gene>
<name>A0ABR6KL26_9BACT</name>
<proteinExistence type="predicted"/>
<feature type="transmembrane region" description="Helical" evidence="1">
    <location>
        <begin position="95"/>
        <end position="114"/>
    </location>
</feature>
<dbReference type="RefSeq" id="WP_183669847.1">
    <property type="nucleotide sequence ID" value="NZ_BMPB01000002.1"/>
</dbReference>
<evidence type="ECO:0000313" key="3">
    <source>
        <dbReference type="Proteomes" id="UP000533637"/>
    </source>
</evidence>
<keyword evidence="1" id="KW-0472">Membrane</keyword>
<keyword evidence="1" id="KW-0812">Transmembrane</keyword>
<organism evidence="2 3">
    <name type="scientific">Parabacteroides faecis</name>
    <dbReference type="NCBI Taxonomy" id="1217282"/>
    <lineage>
        <taxon>Bacteria</taxon>
        <taxon>Pseudomonadati</taxon>
        <taxon>Bacteroidota</taxon>
        <taxon>Bacteroidia</taxon>
        <taxon>Bacteroidales</taxon>
        <taxon>Tannerellaceae</taxon>
        <taxon>Parabacteroides</taxon>
    </lineage>
</organism>
<keyword evidence="1" id="KW-1133">Transmembrane helix</keyword>
<evidence type="ECO:0000313" key="2">
    <source>
        <dbReference type="EMBL" id="MBB4621553.1"/>
    </source>
</evidence>
<accession>A0ABR6KL26</accession>
<feature type="transmembrane region" description="Helical" evidence="1">
    <location>
        <begin position="68"/>
        <end position="89"/>
    </location>
</feature>
<evidence type="ECO:0000256" key="1">
    <source>
        <dbReference type="SAM" id="Phobius"/>
    </source>
</evidence>
<feature type="transmembrane region" description="Helical" evidence="1">
    <location>
        <begin position="40"/>
        <end position="61"/>
    </location>
</feature>
<keyword evidence="3" id="KW-1185">Reference proteome</keyword>
<protein>
    <submittedName>
        <fullName evidence="2">Uncharacterized protein</fullName>
    </submittedName>
</protein>